<comment type="caution">
    <text evidence="2">The sequence shown here is derived from an EMBL/GenBank/DDBJ whole genome shotgun (WGS) entry which is preliminary data.</text>
</comment>
<reference evidence="2 3" key="1">
    <citation type="submission" date="2020-10" db="EMBL/GenBank/DDBJ databases">
        <title>Mucilaginibacter mali sp. nov., isolated from rhizosphere soil of apple orchard.</title>
        <authorList>
            <person name="Lee J.-S."/>
            <person name="Kim H.S."/>
            <person name="Kim J.-S."/>
        </authorList>
    </citation>
    <scope>NUCLEOTIDE SEQUENCE [LARGE SCALE GENOMIC DNA]</scope>
    <source>
        <strain evidence="2 3">KCTC 23157</strain>
    </source>
</reference>
<feature type="chain" id="PRO_5045833741" description="DUF3575 domain-containing protein" evidence="1">
    <location>
        <begin position="24"/>
        <end position="156"/>
    </location>
</feature>
<organism evidence="2 3">
    <name type="scientific">Mucilaginibacter boryungensis</name>
    <dbReference type="NCBI Taxonomy" id="768480"/>
    <lineage>
        <taxon>Bacteria</taxon>
        <taxon>Pseudomonadati</taxon>
        <taxon>Bacteroidota</taxon>
        <taxon>Sphingobacteriia</taxon>
        <taxon>Sphingobacteriales</taxon>
        <taxon>Sphingobacteriaceae</taxon>
        <taxon>Mucilaginibacter</taxon>
    </lineage>
</organism>
<evidence type="ECO:0000313" key="3">
    <source>
        <dbReference type="Proteomes" id="UP000632774"/>
    </source>
</evidence>
<dbReference type="EMBL" id="JADFFM010000001">
    <property type="protein sequence ID" value="MBE9665634.1"/>
    <property type="molecule type" value="Genomic_DNA"/>
</dbReference>
<protein>
    <recommendedName>
        <fullName evidence="4">DUF3575 domain-containing protein</fullName>
    </recommendedName>
</protein>
<sequence length="156" mass="17198">MKKSTILLVLLTSFLLFSKHTHAQDYPYAVGLKFSDESGPSFKYFIDKTDALEAILGFRSHGAVFTGLWERHVPILDVDKLKIYYGFGAHIGAVGDNPNPKYDNTLLLGADGVVGVEYVIPEAPIAISLDLDPRLEFGHGPRFLLAPGLGLKYTFK</sequence>
<dbReference type="RefSeq" id="WP_194105029.1">
    <property type="nucleotide sequence ID" value="NZ_JADFFM010000001.1"/>
</dbReference>
<evidence type="ECO:0000256" key="1">
    <source>
        <dbReference type="SAM" id="SignalP"/>
    </source>
</evidence>
<evidence type="ECO:0000313" key="2">
    <source>
        <dbReference type="EMBL" id="MBE9665634.1"/>
    </source>
</evidence>
<proteinExistence type="predicted"/>
<keyword evidence="3" id="KW-1185">Reference proteome</keyword>
<gene>
    <name evidence="2" type="ORF">IRJ18_04620</name>
</gene>
<keyword evidence="1" id="KW-0732">Signal</keyword>
<accession>A0ABR9XEX9</accession>
<feature type="signal peptide" evidence="1">
    <location>
        <begin position="1"/>
        <end position="23"/>
    </location>
</feature>
<name>A0ABR9XEX9_9SPHI</name>
<dbReference type="Proteomes" id="UP000632774">
    <property type="component" value="Unassembled WGS sequence"/>
</dbReference>
<evidence type="ECO:0008006" key="4">
    <source>
        <dbReference type="Google" id="ProtNLM"/>
    </source>
</evidence>